<dbReference type="Gene3D" id="1.20.120.530">
    <property type="entry name" value="GntR ligand-binding domain-like"/>
    <property type="match status" value="1"/>
</dbReference>
<dbReference type="InterPro" id="IPR011711">
    <property type="entry name" value="GntR_C"/>
</dbReference>
<gene>
    <name evidence="6" type="primary">ydfH_11</name>
    <name evidence="6" type="ORF">HDIA_P0087</name>
</gene>
<evidence type="ECO:0000256" key="2">
    <source>
        <dbReference type="ARBA" id="ARBA00023125"/>
    </source>
</evidence>
<feature type="region of interest" description="Disordered" evidence="4">
    <location>
        <begin position="1"/>
        <end position="23"/>
    </location>
</feature>
<dbReference type="InterPro" id="IPR008920">
    <property type="entry name" value="TF_FadR/GntR_C"/>
</dbReference>
<evidence type="ECO:0000256" key="4">
    <source>
        <dbReference type="SAM" id="MobiDB-lite"/>
    </source>
</evidence>
<dbReference type="SUPFAM" id="SSF48008">
    <property type="entry name" value="GntR ligand-binding domain-like"/>
    <property type="match status" value="1"/>
</dbReference>
<dbReference type="PANTHER" id="PTHR43537">
    <property type="entry name" value="TRANSCRIPTIONAL REGULATOR, GNTR FAMILY"/>
    <property type="match status" value="1"/>
</dbReference>
<protein>
    <submittedName>
        <fullName evidence="6">Putative HTH-type transcriptional regulator YdfH</fullName>
    </submittedName>
</protein>
<dbReference type="KEGG" id="hdi:HDIA_P0087"/>
<dbReference type="Proteomes" id="UP000223606">
    <property type="component" value="Plasmid HDIAp1"/>
</dbReference>
<evidence type="ECO:0000256" key="3">
    <source>
        <dbReference type="ARBA" id="ARBA00023163"/>
    </source>
</evidence>
<sequence length="255" mass="28616">MRRPRSGPKLVDSDTKGASGPKRRNSMNLFELAYEQLEELIVNCQLAPGRFLAIQDLQAATGFSRTPVHQAVGRLAADTLIHVRPRHGLQIAPIDLARERMLLLLRRDLERFVIKLAAENASPAQRNQLLHLVRVLRERRDTLTIDEFNALDRRIDQLVLASASEPFLVHTLRPLHTIFRRIGWIHHNYTSAGVNLGGTIDCHLAVLDAVANRHVERAVAASDALIGFVEAIFDGIERDIDPSLLDCSIEPLFRS</sequence>
<keyword evidence="7" id="KW-1185">Reference proteome</keyword>
<evidence type="ECO:0000256" key="1">
    <source>
        <dbReference type="ARBA" id="ARBA00023015"/>
    </source>
</evidence>
<dbReference type="InterPro" id="IPR036390">
    <property type="entry name" value="WH_DNA-bd_sf"/>
</dbReference>
<keyword evidence="6" id="KW-0614">Plasmid</keyword>
<keyword evidence="1" id="KW-0805">Transcription regulation</keyword>
<dbReference type="GO" id="GO:0003677">
    <property type="term" value="F:DNA binding"/>
    <property type="evidence" value="ECO:0007669"/>
    <property type="project" value="UniProtKB-KW"/>
</dbReference>
<dbReference type="PANTHER" id="PTHR43537:SF45">
    <property type="entry name" value="GNTR FAMILY REGULATORY PROTEIN"/>
    <property type="match status" value="1"/>
</dbReference>
<evidence type="ECO:0000313" key="6">
    <source>
        <dbReference type="EMBL" id="SON58496.1"/>
    </source>
</evidence>
<dbReference type="PROSITE" id="PS50949">
    <property type="entry name" value="HTH_GNTR"/>
    <property type="match status" value="1"/>
</dbReference>
<dbReference type="AlphaFoldDB" id="A0A2C9DDZ4"/>
<accession>A0A2C9DDZ4</accession>
<dbReference type="Gene3D" id="1.10.10.10">
    <property type="entry name" value="Winged helix-like DNA-binding domain superfamily/Winged helix DNA-binding domain"/>
    <property type="match status" value="1"/>
</dbReference>
<dbReference type="EMBL" id="LT960615">
    <property type="protein sequence ID" value="SON58496.1"/>
    <property type="molecule type" value="Genomic_DNA"/>
</dbReference>
<dbReference type="SMART" id="SM00895">
    <property type="entry name" value="FCD"/>
    <property type="match status" value="1"/>
</dbReference>
<organism evidence="6 7">
    <name type="scientific">Hartmannibacter diazotrophicus</name>
    <dbReference type="NCBI Taxonomy" id="1482074"/>
    <lineage>
        <taxon>Bacteria</taxon>
        <taxon>Pseudomonadati</taxon>
        <taxon>Pseudomonadota</taxon>
        <taxon>Alphaproteobacteria</taxon>
        <taxon>Hyphomicrobiales</taxon>
        <taxon>Pleomorphomonadaceae</taxon>
        <taxon>Hartmannibacter</taxon>
    </lineage>
</organism>
<dbReference type="SMART" id="SM00345">
    <property type="entry name" value="HTH_GNTR"/>
    <property type="match status" value="1"/>
</dbReference>
<feature type="domain" description="HTH gntR-type" evidence="5">
    <location>
        <begin position="27"/>
        <end position="94"/>
    </location>
</feature>
<dbReference type="Pfam" id="PF00392">
    <property type="entry name" value="GntR"/>
    <property type="match status" value="1"/>
</dbReference>
<proteinExistence type="predicted"/>
<dbReference type="InterPro" id="IPR036388">
    <property type="entry name" value="WH-like_DNA-bd_sf"/>
</dbReference>
<reference evidence="7" key="1">
    <citation type="submission" date="2017-09" db="EMBL/GenBank/DDBJ databases">
        <title>Genome sequence of Nannocystis excedens DSM 71.</title>
        <authorList>
            <person name="Blom J."/>
        </authorList>
    </citation>
    <scope>NUCLEOTIDE SEQUENCE [LARGE SCALE GENOMIC DNA]</scope>
    <source>
        <strain evidence="7">type strain: E19</strain>
        <plasmid evidence="7">hdiap1</plasmid>
    </source>
</reference>
<dbReference type="RefSeq" id="WP_245884341.1">
    <property type="nucleotide sequence ID" value="NZ_LT960615.1"/>
</dbReference>
<name>A0A2C9DDZ4_9HYPH</name>
<geneLocation type="plasmid" evidence="7">
    <name>hdiap1</name>
</geneLocation>
<evidence type="ECO:0000313" key="7">
    <source>
        <dbReference type="Proteomes" id="UP000223606"/>
    </source>
</evidence>
<keyword evidence="2" id="KW-0238">DNA-binding</keyword>
<dbReference type="SUPFAM" id="SSF46785">
    <property type="entry name" value="Winged helix' DNA-binding domain"/>
    <property type="match status" value="1"/>
</dbReference>
<dbReference type="Pfam" id="PF07729">
    <property type="entry name" value="FCD"/>
    <property type="match status" value="1"/>
</dbReference>
<keyword evidence="3" id="KW-0804">Transcription</keyword>
<dbReference type="GO" id="GO:0003700">
    <property type="term" value="F:DNA-binding transcription factor activity"/>
    <property type="evidence" value="ECO:0007669"/>
    <property type="project" value="InterPro"/>
</dbReference>
<dbReference type="InterPro" id="IPR000524">
    <property type="entry name" value="Tscrpt_reg_HTH_GntR"/>
</dbReference>
<evidence type="ECO:0000259" key="5">
    <source>
        <dbReference type="PROSITE" id="PS50949"/>
    </source>
</evidence>